<dbReference type="Proteomes" id="UP000500938">
    <property type="component" value="Chromosome"/>
</dbReference>
<dbReference type="Pfam" id="PF14240">
    <property type="entry name" value="YHYH"/>
    <property type="match status" value="2"/>
</dbReference>
<protein>
    <submittedName>
        <fullName evidence="3">YHYH protein</fullName>
    </submittedName>
</protein>
<keyword evidence="1" id="KW-0732">Signal</keyword>
<dbReference type="PANTHER" id="PTHR30289:SF8">
    <property type="entry name" value="YHYH DOMAIN-CONTAINING PROTEIN"/>
    <property type="match status" value="1"/>
</dbReference>
<organism evidence="3 4">
    <name type="scientific">Gemmatimonas groenlandica</name>
    <dbReference type="NCBI Taxonomy" id="2732249"/>
    <lineage>
        <taxon>Bacteria</taxon>
        <taxon>Pseudomonadati</taxon>
        <taxon>Gemmatimonadota</taxon>
        <taxon>Gemmatimonadia</taxon>
        <taxon>Gemmatimonadales</taxon>
        <taxon>Gemmatimonadaceae</taxon>
        <taxon>Gemmatimonas</taxon>
    </lineage>
</organism>
<dbReference type="AlphaFoldDB" id="A0A6M4IRQ9"/>
<evidence type="ECO:0000259" key="2">
    <source>
        <dbReference type="Pfam" id="PF14240"/>
    </source>
</evidence>
<feature type="domain" description="YHYH" evidence="2">
    <location>
        <begin position="234"/>
        <end position="274"/>
    </location>
</feature>
<accession>A0A6M4IRQ9</accession>
<name>A0A6M4IRQ9_9BACT</name>
<dbReference type="RefSeq" id="WP_171226248.1">
    <property type="nucleotide sequence ID" value="NZ_CP053085.1"/>
</dbReference>
<keyword evidence="4" id="KW-1185">Reference proteome</keyword>
<proteinExistence type="predicted"/>
<feature type="domain" description="YHYH" evidence="2">
    <location>
        <begin position="117"/>
        <end position="225"/>
    </location>
</feature>
<feature type="signal peptide" evidence="1">
    <location>
        <begin position="1"/>
        <end position="32"/>
    </location>
</feature>
<dbReference type="PROSITE" id="PS51257">
    <property type="entry name" value="PROKAR_LIPOPROTEIN"/>
    <property type="match status" value="1"/>
</dbReference>
<dbReference type="KEGG" id="ggr:HKW67_15465"/>
<sequence length="289" mass="29819">MTRLAHSLSTRRAIIACGMTCAVAVTMIGACADSSTATETESTDSSATSTQAGLQSAKWGSNVTVSFANGAMRYRSNGIPNHARQAQYALPNPGVRVPGATSAYAGADPTAAQSYDFQIPLVPKKAASPTSTNLGTIGVMISGAALFNPYEGDGTTVAMASNFTVKNAAGANIAFLDVCNGHPTPMGAYHYHALPPCVTSMVDTDGGPSHIIGVAFDGYPIYGDRDINGKQLTAANLDQCGGVTSATPEFPQGTYHYVLLATTTAASSIRCFMGQVSISPAMMMPGMHM</sequence>
<evidence type="ECO:0000313" key="3">
    <source>
        <dbReference type="EMBL" id="QJR36815.1"/>
    </source>
</evidence>
<dbReference type="EMBL" id="CP053085">
    <property type="protein sequence ID" value="QJR36815.1"/>
    <property type="molecule type" value="Genomic_DNA"/>
</dbReference>
<gene>
    <name evidence="3" type="ORF">HKW67_15465</name>
</gene>
<evidence type="ECO:0000256" key="1">
    <source>
        <dbReference type="SAM" id="SignalP"/>
    </source>
</evidence>
<feature type="chain" id="PRO_5027036940" evidence="1">
    <location>
        <begin position="33"/>
        <end position="289"/>
    </location>
</feature>
<reference evidence="3 4" key="1">
    <citation type="submission" date="2020-05" db="EMBL/GenBank/DDBJ databases">
        <title>Complete genome sequence of Gemmatimonas greenlandica TET16.</title>
        <authorList>
            <person name="Zeng Y."/>
        </authorList>
    </citation>
    <scope>NUCLEOTIDE SEQUENCE [LARGE SCALE GENOMIC DNA]</scope>
    <source>
        <strain evidence="3 4">TET16</strain>
    </source>
</reference>
<evidence type="ECO:0000313" key="4">
    <source>
        <dbReference type="Proteomes" id="UP000500938"/>
    </source>
</evidence>
<dbReference type="InterPro" id="IPR025924">
    <property type="entry name" value="YHYH_dom"/>
</dbReference>
<dbReference type="PANTHER" id="PTHR30289">
    <property type="entry name" value="UNCHARACTERIZED PROTEIN YBCL-RELATED"/>
    <property type="match status" value="1"/>
</dbReference>